<reference evidence="1 2" key="1">
    <citation type="submission" date="2017-11" db="EMBL/GenBank/DDBJ databases">
        <title>Isolation and Characterization of Methanogenic Archaea from Saline Meromictic Lake at Siberia.</title>
        <authorList>
            <person name="Shen Y."/>
            <person name="Huang H.-H."/>
            <person name="Lai M.-C."/>
            <person name="Chen S.-C."/>
        </authorList>
    </citation>
    <scope>NUCLEOTIDE SEQUENCE [LARGE SCALE GENOMIC DNA]</scope>
    <source>
        <strain evidence="1 2">SY-01</strain>
    </source>
</reference>
<organism evidence="1 2">
    <name type="scientific">Methanolobus halotolerans</name>
    <dbReference type="NCBI Taxonomy" id="2052935"/>
    <lineage>
        <taxon>Archaea</taxon>
        <taxon>Methanobacteriati</taxon>
        <taxon>Methanobacteriota</taxon>
        <taxon>Stenosarchaea group</taxon>
        <taxon>Methanomicrobia</taxon>
        <taxon>Methanosarcinales</taxon>
        <taxon>Methanosarcinaceae</taxon>
        <taxon>Methanolobus</taxon>
    </lineage>
</organism>
<evidence type="ECO:0008006" key="3">
    <source>
        <dbReference type="Google" id="ProtNLM"/>
    </source>
</evidence>
<dbReference type="SUPFAM" id="SSF46785">
    <property type="entry name" value="Winged helix' DNA-binding domain"/>
    <property type="match status" value="1"/>
</dbReference>
<dbReference type="OrthoDB" id="11410at2157"/>
<accession>A0A4E0QAG1</accession>
<dbReference type="Gene3D" id="1.10.10.10">
    <property type="entry name" value="Winged helix-like DNA-binding domain superfamily/Winged helix DNA-binding domain"/>
    <property type="match status" value="1"/>
</dbReference>
<dbReference type="Proteomes" id="UP000297295">
    <property type="component" value="Unassembled WGS sequence"/>
</dbReference>
<proteinExistence type="predicted"/>
<dbReference type="EMBL" id="PGGK01000005">
    <property type="protein sequence ID" value="TGC09437.1"/>
    <property type="molecule type" value="Genomic_DNA"/>
</dbReference>
<protein>
    <recommendedName>
        <fullName evidence="3">DNA-binding transcriptional regulator, HxlR family</fullName>
    </recommendedName>
</protein>
<dbReference type="InterPro" id="IPR036388">
    <property type="entry name" value="WH-like_DNA-bd_sf"/>
</dbReference>
<evidence type="ECO:0000313" key="1">
    <source>
        <dbReference type="EMBL" id="TGC09437.1"/>
    </source>
</evidence>
<keyword evidence="2" id="KW-1185">Reference proteome</keyword>
<evidence type="ECO:0000313" key="2">
    <source>
        <dbReference type="Proteomes" id="UP000297295"/>
    </source>
</evidence>
<name>A0A4E0QAG1_9EURY</name>
<gene>
    <name evidence="1" type="ORF">CUN85_06305</name>
</gene>
<dbReference type="AlphaFoldDB" id="A0A4E0QAG1"/>
<sequence length="108" mass="12529">MMKSLIDVVFMSEKRKDVLLLLQDGTKEMKVILETLNTTRQALLPQIRILEEHHLVTDSDDTYELTTIGKLIVNDMVSVLSILNVFDVDVDYWGTRNLDFIPSHLLRR</sequence>
<comment type="caution">
    <text evidence="1">The sequence shown here is derived from an EMBL/GenBank/DDBJ whole genome shotgun (WGS) entry which is preliminary data.</text>
</comment>
<dbReference type="InterPro" id="IPR036390">
    <property type="entry name" value="WH_DNA-bd_sf"/>
</dbReference>
<dbReference type="RefSeq" id="WP_135389476.1">
    <property type="nucleotide sequence ID" value="NZ_PGGK01000005.1"/>
</dbReference>